<evidence type="ECO:0000313" key="2">
    <source>
        <dbReference type="EMBL" id="MEY8772020.1"/>
    </source>
</evidence>
<comment type="caution">
    <text evidence="2">The sequence shown here is derived from an EMBL/GenBank/DDBJ whole genome shotgun (WGS) entry which is preliminary data.</text>
</comment>
<dbReference type="RefSeq" id="WP_369896181.1">
    <property type="nucleotide sequence ID" value="NZ_JBGFFX010000010.1"/>
</dbReference>
<feature type="chain" id="PRO_5046397163" description="DUF2531 domain-containing protein" evidence="1">
    <location>
        <begin position="30"/>
        <end position="150"/>
    </location>
</feature>
<keyword evidence="3" id="KW-1185">Reference proteome</keyword>
<gene>
    <name evidence="2" type="ORF">AB6T85_16580</name>
</gene>
<keyword evidence="1" id="KW-0732">Signal</keyword>
<dbReference type="Proteomes" id="UP001565243">
    <property type="component" value="Unassembled WGS sequence"/>
</dbReference>
<evidence type="ECO:0000256" key="1">
    <source>
        <dbReference type="SAM" id="SignalP"/>
    </source>
</evidence>
<organism evidence="2 3">
    <name type="scientific">Erwinia aeris</name>
    <dbReference type="NCBI Taxonomy" id="3239803"/>
    <lineage>
        <taxon>Bacteria</taxon>
        <taxon>Pseudomonadati</taxon>
        <taxon>Pseudomonadota</taxon>
        <taxon>Gammaproteobacteria</taxon>
        <taxon>Enterobacterales</taxon>
        <taxon>Erwiniaceae</taxon>
        <taxon>Erwinia</taxon>
    </lineage>
</organism>
<accession>A0ABV4EAS0</accession>
<evidence type="ECO:0000313" key="3">
    <source>
        <dbReference type="Proteomes" id="UP001565243"/>
    </source>
</evidence>
<evidence type="ECO:0008006" key="4">
    <source>
        <dbReference type="Google" id="ProtNLM"/>
    </source>
</evidence>
<name>A0ABV4EAS0_9GAMM</name>
<sequence>MNASAFLKDWLKRPVILVAALLLGCSALAARDPFSPPENMFCDPLLPMPPPQLRGIIGRPANYRAWLVTRSGSGKLWAAQSWPDAYWQLRDVTALGITLAAATPCSAPLRINLQGSLYETHSPVESSSPAAAMAGNAIAGQPGAAFPGVR</sequence>
<protein>
    <recommendedName>
        <fullName evidence="4">DUF2531 domain-containing protein</fullName>
    </recommendedName>
</protein>
<proteinExistence type="predicted"/>
<dbReference type="EMBL" id="JBGFFX010000010">
    <property type="protein sequence ID" value="MEY8772020.1"/>
    <property type="molecule type" value="Genomic_DNA"/>
</dbReference>
<feature type="signal peptide" evidence="1">
    <location>
        <begin position="1"/>
        <end position="29"/>
    </location>
</feature>
<reference evidence="2 3" key="1">
    <citation type="submission" date="2024-07" db="EMBL/GenBank/DDBJ databases">
        <authorList>
            <person name="Hebao G."/>
        </authorList>
    </citation>
    <scope>NUCLEOTIDE SEQUENCE [LARGE SCALE GENOMIC DNA]</scope>
    <source>
        <strain evidence="2 3">ACCC 02193</strain>
    </source>
</reference>